<reference evidence="1" key="1">
    <citation type="submission" date="2020-05" db="EMBL/GenBank/DDBJ databases">
        <title>Large-scale comparative analyses of tick genomes elucidate their genetic diversity and vector capacities.</title>
        <authorList>
            <person name="Jia N."/>
            <person name="Wang J."/>
            <person name="Shi W."/>
            <person name="Du L."/>
            <person name="Sun Y."/>
            <person name="Zhan W."/>
            <person name="Jiang J."/>
            <person name="Wang Q."/>
            <person name="Zhang B."/>
            <person name="Ji P."/>
            <person name="Sakyi L.B."/>
            <person name="Cui X."/>
            <person name="Yuan T."/>
            <person name="Jiang B."/>
            <person name="Yang W."/>
            <person name="Lam T.T.-Y."/>
            <person name="Chang Q."/>
            <person name="Ding S."/>
            <person name="Wang X."/>
            <person name="Zhu J."/>
            <person name="Ruan X."/>
            <person name="Zhao L."/>
            <person name="Wei J."/>
            <person name="Que T."/>
            <person name="Du C."/>
            <person name="Cheng J."/>
            <person name="Dai P."/>
            <person name="Han X."/>
            <person name="Huang E."/>
            <person name="Gao Y."/>
            <person name="Liu J."/>
            <person name="Shao H."/>
            <person name="Ye R."/>
            <person name="Li L."/>
            <person name="Wei W."/>
            <person name="Wang X."/>
            <person name="Wang C."/>
            <person name="Yang T."/>
            <person name="Huo Q."/>
            <person name="Li W."/>
            <person name="Guo W."/>
            <person name="Chen H."/>
            <person name="Zhou L."/>
            <person name="Ni X."/>
            <person name="Tian J."/>
            <person name="Zhou Y."/>
            <person name="Sheng Y."/>
            <person name="Liu T."/>
            <person name="Pan Y."/>
            <person name="Xia L."/>
            <person name="Li J."/>
            <person name="Zhao F."/>
            <person name="Cao W."/>
        </authorList>
    </citation>
    <scope>NUCLEOTIDE SEQUENCE</scope>
    <source>
        <strain evidence="1">Hyas-2018</strain>
    </source>
</reference>
<accession>A0ACB7S2M5</accession>
<dbReference type="Proteomes" id="UP000821845">
    <property type="component" value="Chromosome 6"/>
</dbReference>
<gene>
    <name evidence="1" type="ORF">HPB50_014133</name>
</gene>
<dbReference type="EMBL" id="CM023486">
    <property type="protein sequence ID" value="KAH6928316.1"/>
    <property type="molecule type" value="Genomic_DNA"/>
</dbReference>
<name>A0ACB7S2M5_HYAAI</name>
<evidence type="ECO:0000313" key="1">
    <source>
        <dbReference type="EMBL" id="KAH6928316.1"/>
    </source>
</evidence>
<keyword evidence="2" id="KW-1185">Reference proteome</keyword>
<comment type="caution">
    <text evidence="1">The sequence shown here is derived from an EMBL/GenBank/DDBJ whole genome shotgun (WGS) entry which is preliminary data.</text>
</comment>
<proteinExistence type="predicted"/>
<sequence length="62" mass="6948">MTPYAGGIFESDNHQAQLSFRHALDKINKDITLLPKTELVPVVHEVKPKDSFSASKASKHHH</sequence>
<evidence type="ECO:0000313" key="2">
    <source>
        <dbReference type="Proteomes" id="UP000821845"/>
    </source>
</evidence>
<organism evidence="1 2">
    <name type="scientific">Hyalomma asiaticum</name>
    <name type="common">Tick</name>
    <dbReference type="NCBI Taxonomy" id="266040"/>
    <lineage>
        <taxon>Eukaryota</taxon>
        <taxon>Metazoa</taxon>
        <taxon>Ecdysozoa</taxon>
        <taxon>Arthropoda</taxon>
        <taxon>Chelicerata</taxon>
        <taxon>Arachnida</taxon>
        <taxon>Acari</taxon>
        <taxon>Parasitiformes</taxon>
        <taxon>Ixodida</taxon>
        <taxon>Ixodoidea</taxon>
        <taxon>Ixodidae</taxon>
        <taxon>Hyalomminae</taxon>
        <taxon>Hyalomma</taxon>
    </lineage>
</organism>
<protein>
    <submittedName>
        <fullName evidence="1">Uncharacterized protein</fullName>
    </submittedName>
</protein>